<feature type="domain" description="Tyr recombinase" evidence="3">
    <location>
        <begin position="1"/>
        <end position="65"/>
    </location>
</feature>
<keyword evidence="2" id="KW-0472">Membrane</keyword>
<gene>
    <name evidence="4" type="ORF">EA187_14645</name>
</gene>
<dbReference type="Gene3D" id="1.10.443.10">
    <property type="entry name" value="Intergrase catalytic core"/>
    <property type="match status" value="1"/>
</dbReference>
<proteinExistence type="predicted"/>
<dbReference type="InterPro" id="IPR013762">
    <property type="entry name" value="Integrase-like_cat_sf"/>
</dbReference>
<evidence type="ECO:0000313" key="5">
    <source>
        <dbReference type="Proteomes" id="UP000282926"/>
    </source>
</evidence>
<dbReference type="InterPro" id="IPR002104">
    <property type="entry name" value="Integrase_catalytic"/>
</dbReference>
<evidence type="ECO:0000313" key="4">
    <source>
        <dbReference type="EMBL" id="RVU42749.1"/>
    </source>
</evidence>
<name>A0ABY0CR98_9DELT</name>
<sequence length="90" mass="9734">MALVAKHLKPGQRVTPQVLRRTHITMLVAAGIDLITIWSMVGHSSVAMTQRYSGVRMESKHAALDTLHDLADDALEGVDAAMIDRAMGLA</sequence>
<evidence type="ECO:0000256" key="2">
    <source>
        <dbReference type="SAM" id="Phobius"/>
    </source>
</evidence>
<evidence type="ECO:0000256" key="1">
    <source>
        <dbReference type="ARBA" id="ARBA00023172"/>
    </source>
</evidence>
<dbReference type="CDD" id="cd00397">
    <property type="entry name" value="DNA_BRE_C"/>
    <property type="match status" value="1"/>
</dbReference>
<dbReference type="InterPro" id="IPR011010">
    <property type="entry name" value="DNA_brk_join_enz"/>
</dbReference>
<protein>
    <submittedName>
        <fullName evidence="4">Site-specific integrase</fullName>
    </submittedName>
</protein>
<dbReference type="EMBL" id="SADD01000009">
    <property type="protein sequence ID" value="RVU42749.1"/>
    <property type="molecule type" value="Genomic_DNA"/>
</dbReference>
<dbReference type="SUPFAM" id="SSF56349">
    <property type="entry name" value="DNA breaking-rejoining enzymes"/>
    <property type="match status" value="1"/>
</dbReference>
<accession>A0ABY0CR98</accession>
<evidence type="ECO:0000259" key="3">
    <source>
        <dbReference type="PROSITE" id="PS51898"/>
    </source>
</evidence>
<dbReference type="Proteomes" id="UP000282926">
    <property type="component" value="Unassembled WGS sequence"/>
</dbReference>
<dbReference type="Pfam" id="PF00589">
    <property type="entry name" value="Phage_integrase"/>
    <property type="match status" value="1"/>
</dbReference>
<organism evidence="4 5">
    <name type="scientific">Lujinxingia sediminis</name>
    <dbReference type="NCBI Taxonomy" id="2480984"/>
    <lineage>
        <taxon>Bacteria</taxon>
        <taxon>Deltaproteobacteria</taxon>
        <taxon>Bradymonadales</taxon>
        <taxon>Lujinxingiaceae</taxon>
        <taxon>Lujinxingia</taxon>
    </lineage>
</organism>
<keyword evidence="2" id="KW-0812">Transmembrane</keyword>
<comment type="caution">
    <text evidence="4">The sequence shown here is derived from an EMBL/GenBank/DDBJ whole genome shotgun (WGS) entry which is preliminary data.</text>
</comment>
<keyword evidence="5" id="KW-1185">Reference proteome</keyword>
<dbReference type="PROSITE" id="PS51898">
    <property type="entry name" value="TYR_RECOMBINASE"/>
    <property type="match status" value="1"/>
</dbReference>
<keyword evidence="2" id="KW-1133">Transmembrane helix</keyword>
<feature type="transmembrane region" description="Helical" evidence="2">
    <location>
        <begin position="23"/>
        <end position="41"/>
    </location>
</feature>
<reference evidence="4 5" key="1">
    <citation type="submission" date="2019-01" db="EMBL/GenBank/DDBJ databases">
        <title>Lujinxingia litoralis gen. nov., sp. nov. and Lujinxingia sediminis gen. nov., sp. nov., new members in the order Bradymonadales, isolated from coastal sediment.</title>
        <authorList>
            <person name="Li C.-M."/>
        </authorList>
    </citation>
    <scope>NUCLEOTIDE SEQUENCE [LARGE SCALE GENOMIC DNA]</scope>
    <source>
        <strain evidence="4 5">SEH01</strain>
    </source>
</reference>
<keyword evidence="1" id="KW-0233">DNA recombination</keyword>